<dbReference type="InterPro" id="IPR003660">
    <property type="entry name" value="HAMP_dom"/>
</dbReference>
<reference evidence="18" key="1">
    <citation type="submission" date="2016-10" db="EMBL/GenBank/DDBJ databases">
        <authorList>
            <person name="Varghese N."/>
            <person name="Submissions S."/>
        </authorList>
    </citation>
    <scope>NUCLEOTIDE SEQUENCE [LARGE SCALE GENOMIC DNA]</scope>
    <source>
        <strain evidence="18">CGMCC 1.3566</strain>
    </source>
</reference>
<dbReference type="InterPro" id="IPR005467">
    <property type="entry name" value="His_kinase_dom"/>
</dbReference>
<keyword evidence="7 14" id="KW-0812">Transmembrane</keyword>
<evidence type="ECO:0000256" key="4">
    <source>
        <dbReference type="ARBA" id="ARBA00022475"/>
    </source>
</evidence>
<dbReference type="EMBL" id="FOHJ01000002">
    <property type="protein sequence ID" value="SES99525.1"/>
    <property type="molecule type" value="Genomic_DNA"/>
</dbReference>
<feature type="transmembrane region" description="Helical" evidence="14">
    <location>
        <begin position="20"/>
        <end position="38"/>
    </location>
</feature>
<dbReference type="AlphaFoldDB" id="A0A1I0AYM8"/>
<evidence type="ECO:0000256" key="6">
    <source>
        <dbReference type="ARBA" id="ARBA00022679"/>
    </source>
</evidence>
<keyword evidence="6" id="KW-0808">Transferase</keyword>
<dbReference type="Pfam" id="PF02518">
    <property type="entry name" value="HATPase_c"/>
    <property type="match status" value="1"/>
</dbReference>
<dbReference type="GO" id="GO:0046983">
    <property type="term" value="F:protein dimerization activity"/>
    <property type="evidence" value="ECO:0007669"/>
    <property type="project" value="InterPro"/>
</dbReference>
<keyword evidence="11 14" id="KW-1133">Transmembrane helix</keyword>
<dbReference type="GO" id="GO:0005886">
    <property type="term" value="C:plasma membrane"/>
    <property type="evidence" value="ECO:0007669"/>
    <property type="project" value="UniProtKB-SubCell"/>
</dbReference>
<evidence type="ECO:0000313" key="17">
    <source>
        <dbReference type="EMBL" id="SES99525.1"/>
    </source>
</evidence>
<dbReference type="PROSITE" id="PS50885">
    <property type="entry name" value="HAMP"/>
    <property type="match status" value="1"/>
</dbReference>
<comment type="catalytic activity">
    <reaction evidence="1">
        <text>ATP + protein L-histidine = ADP + protein N-phospho-L-histidine.</text>
        <dbReference type="EC" id="2.7.13.3"/>
    </reaction>
</comment>
<dbReference type="GO" id="GO:0005524">
    <property type="term" value="F:ATP binding"/>
    <property type="evidence" value="ECO:0007669"/>
    <property type="project" value="UniProtKB-KW"/>
</dbReference>
<evidence type="ECO:0000259" key="15">
    <source>
        <dbReference type="PROSITE" id="PS50109"/>
    </source>
</evidence>
<keyword evidence="5" id="KW-0597">Phosphoprotein</keyword>
<dbReference type="OrthoDB" id="9795828at2"/>
<dbReference type="Pfam" id="PF07730">
    <property type="entry name" value="HisKA_3"/>
    <property type="match status" value="1"/>
</dbReference>
<organism evidence="17 18">
    <name type="scientific">Salinibacillus kushneri</name>
    <dbReference type="NCBI Taxonomy" id="237682"/>
    <lineage>
        <taxon>Bacteria</taxon>
        <taxon>Bacillati</taxon>
        <taxon>Bacillota</taxon>
        <taxon>Bacilli</taxon>
        <taxon>Bacillales</taxon>
        <taxon>Bacillaceae</taxon>
        <taxon>Salinibacillus</taxon>
    </lineage>
</organism>
<dbReference type="InterPro" id="IPR011712">
    <property type="entry name" value="Sig_transdc_His_kin_sub3_dim/P"/>
</dbReference>
<dbReference type="STRING" id="237682.SAMN05421676_102303"/>
<keyword evidence="13 14" id="KW-0472">Membrane</keyword>
<evidence type="ECO:0000256" key="14">
    <source>
        <dbReference type="SAM" id="Phobius"/>
    </source>
</evidence>
<dbReference type="GO" id="GO:0000155">
    <property type="term" value="F:phosphorelay sensor kinase activity"/>
    <property type="evidence" value="ECO:0007669"/>
    <property type="project" value="InterPro"/>
</dbReference>
<evidence type="ECO:0000256" key="5">
    <source>
        <dbReference type="ARBA" id="ARBA00022553"/>
    </source>
</evidence>
<dbReference type="InterPro" id="IPR003594">
    <property type="entry name" value="HATPase_dom"/>
</dbReference>
<evidence type="ECO:0000256" key="1">
    <source>
        <dbReference type="ARBA" id="ARBA00000085"/>
    </source>
</evidence>
<keyword evidence="10" id="KW-0067">ATP-binding</keyword>
<evidence type="ECO:0000256" key="12">
    <source>
        <dbReference type="ARBA" id="ARBA00023012"/>
    </source>
</evidence>
<evidence type="ECO:0000256" key="10">
    <source>
        <dbReference type="ARBA" id="ARBA00022840"/>
    </source>
</evidence>
<keyword evidence="18" id="KW-1185">Reference proteome</keyword>
<evidence type="ECO:0000256" key="13">
    <source>
        <dbReference type="ARBA" id="ARBA00023136"/>
    </source>
</evidence>
<accession>A0A1I0AYM8</accession>
<dbReference type="PROSITE" id="PS50109">
    <property type="entry name" value="HIS_KIN"/>
    <property type="match status" value="1"/>
</dbReference>
<evidence type="ECO:0000256" key="3">
    <source>
        <dbReference type="ARBA" id="ARBA00012438"/>
    </source>
</evidence>
<dbReference type="SMART" id="SM00387">
    <property type="entry name" value="HATPase_c"/>
    <property type="match status" value="1"/>
</dbReference>
<dbReference type="CDD" id="cd16917">
    <property type="entry name" value="HATPase_UhpB-NarQ-NarX-like"/>
    <property type="match status" value="1"/>
</dbReference>
<dbReference type="Gene3D" id="3.30.565.10">
    <property type="entry name" value="Histidine kinase-like ATPase, C-terminal domain"/>
    <property type="match status" value="1"/>
</dbReference>
<evidence type="ECO:0000256" key="11">
    <source>
        <dbReference type="ARBA" id="ARBA00022989"/>
    </source>
</evidence>
<dbReference type="Gene3D" id="1.20.5.1930">
    <property type="match status" value="1"/>
</dbReference>
<dbReference type="PROSITE" id="PS51257">
    <property type="entry name" value="PROKAR_LIPOPROTEIN"/>
    <property type="match status" value="1"/>
</dbReference>
<evidence type="ECO:0000259" key="16">
    <source>
        <dbReference type="PROSITE" id="PS50885"/>
    </source>
</evidence>
<dbReference type="RefSeq" id="WP_093132166.1">
    <property type="nucleotide sequence ID" value="NZ_FOHJ01000002.1"/>
</dbReference>
<keyword evidence="12" id="KW-0902">Two-component regulatory system</keyword>
<dbReference type="InterPro" id="IPR036890">
    <property type="entry name" value="HATPase_C_sf"/>
</dbReference>
<dbReference type="SUPFAM" id="SSF55874">
    <property type="entry name" value="ATPase domain of HSP90 chaperone/DNA topoisomerase II/histidine kinase"/>
    <property type="match status" value="1"/>
</dbReference>
<feature type="transmembrane region" description="Helical" evidence="14">
    <location>
        <begin position="50"/>
        <end position="68"/>
    </location>
</feature>
<feature type="domain" description="Histidine kinase" evidence="15">
    <location>
        <begin position="155"/>
        <end position="346"/>
    </location>
</feature>
<evidence type="ECO:0000256" key="9">
    <source>
        <dbReference type="ARBA" id="ARBA00022777"/>
    </source>
</evidence>
<proteinExistence type="predicted"/>
<protein>
    <recommendedName>
        <fullName evidence="3">histidine kinase</fullName>
        <ecNumber evidence="3">2.7.13.3</ecNumber>
    </recommendedName>
</protein>
<keyword evidence="4" id="KW-1003">Cell membrane</keyword>
<evidence type="ECO:0000313" key="18">
    <source>
        <dbReference type="Proteomes" id="UP000199095"/>
    </source>
</evidence>
<feature type="domain" description="HAMP" evidence="16">
    <location>
        <begin position="72"/>
        <end position="128"/>
    </location>
</feature>
<evidence type="ECO:0000256" key="7">
    <source>
        <dbReference type="ARBA" id="ARBA00022692"/>
    </source>
</evidence>
<sequence length="346" mass="39660">MFHKLNNLRFQIVRTQFQTIYFSLLVIACVLFFTYAILSPDWLSLESIFFSLLLISLFMTPIAIYVSFHYAGHVKERMDGISVLISQLSKGRYGARIVDKEYKETGDEIHHIANDLNGLADKMQSQVKSLQRMADEKNDFAQEAHKVATMEERQRLARDLHDAVSQQLFALTMMSQATVKLLNKDPEKAMHQMKEISQMALQAQTEMRALLLHLRPVHLSGESLQTGIAKLVEELKQRCSINFDLKLDDSLRLLKGTEEQLFRMVQEVLSNILRHAQAKSVSIKREESISLYIRDDGIGFNVNEKMENQASYGLKTLKERTEELGGSFIIRSKEGEGTYSNIRIPL</sequence>
<dbReference type="EC" id="2.7.13.3" evidence="3"/>
<evidence type="ECO:0000256" key="2">
    <source>
        <dbReference type="ARBA" id="ARBA00004651"/>
    </source>
</evidence>
<comment type="subcellular location">
    <subcellularLocation>
        <location evidence="2">Cell membrane</location>
        <topology evidence="2">Multi-pass membrane protein</topology>
    </subcellularLocation>
</comment>
<name>A0A1I0AYM8_9BACI</name>
<dbReference type="Proteomes" id="UP000199095">
    <property type="component" value="Unassembled WGS sequence"/>
</dbReference>
<dbReference type="Gene3D" id="6.10.340.10">
    <property type="match status" value="1"/>
</dbReference>
<keyword evidence="8" id="KW-0547">Nucleotide-binding</keyword>
<gene>
    <name evidence="17" type="ORF">SAMN05421676_102303</name>
</gene>
<dbReference type="PANTHER" id="PTHR24421:SF37">
    <property type="entry name" value="SENSOR HISTIDINE KINASE NARS"/>
    <property type="match status" value="1"/>
</dbReference>
<dbReference type="PANTHER" id="PTHR24421">
    <property type="entry name" value="NITRATE/NITRITE SENSOR PROTEIN NARX-RELATED"/>
    <property type="match status" value="1"/>
</dbReference>
<evidence type="ECO:0000256" key="8">
    <source>
        <dbReference type="ARBA" id="ARBA00022741"/>
    </source>
</evidence>
<dbReference type="InterPro" id="IPR050482">
    <property type="entry name" value="Sensor_HK_TwoCompSys"/>
</dbReference>
<keyword evidence="9 17" id="KW-0418">Kinase</keyword>